<keyword evidence="5" id="KW-1133">Transmembrane helix</keyword>
<dbReference type="KEGG" id="rmb:K529_007470"/>
<evidence type="ECO:0000313" key="8">
    <source>
        <dbReference type="EMBL" id="ANP40600.1"/>
    </source>
</evidence>
<accession>A0A1B1A1X9</accession>
<gene>
    <name evidence="8" type="ORF">K529_007470</name>
</gene>
<feature type="domain" description="Methyl-accepting transducer" evidence="6">
    <location>
        <begin position="404"/>
        <end position="633"/>
    </location>
</feature>
<dbReference type="AlphaFoldDB" id="A0A1B1A1X9"/>
<dbReference type="GO" id="GO:0016020">
    <property type="term" value="C:membrane"/>
    <property type="evidence" value="ECO:0007669"/>
    <property type="project" value="InterPro"/>
</dbReference>
<dbReference type="Gene3D" id="6.10.340.10">
    <property type="match status" value="1"/>
</dbReference>
<dbReference type="PROSITE" id="PS50111">
    <property type="entry name" value="CHEMOTAXIS_TRANSDUC_2"/>
    <property type="match status" value="1"/>
</dbReference>
<keyword evidence="4" id="KW-0175">Coiled coil</keyword>
<dbReference type="PANTHER" id="PTHR43531:SF11">
    <property type="entry name" value="METHYL-ACCEPTING CHEMOTAXIS PROTEIN 3"/>
    <property type="match status" value="1"/>
</dbReference>
<dbReference type="OrthoDB" id="4514964at2"/>
<dbReference type="GO" id="GO:0006935">
    <property type="term" value="P:chemotaxis"/>
    <property type="evidence" value="ECO:0007669"/>
    <property type="project" value="UniProtKB-KW"/>
</dbReference>
<dbReference type="RefSeq" id="WP_005611315.1">
    <property type="nucleotide sequence ID" value="NZ_CP015230.1"/>
</dbReference>
<organism evidence="8 9">
    <name type="scientific">Tritonibacter mobilis F1926</name>
    <dbReference type="NCBI Taxonomy" id="1265309"/>
    <lineage>
        <taxon>Bacteria</taxon>
        <taxon>Pseudomonadati</taxon>
        <taxon>Pseudomonadota</taxon>
        <taxon>Alphaproteobacteria</taxon>
        <taxon>Rhodobacterales</taxon>
        <taxon>Paracoccaceae</taxon>
        <taxon>Tritonibacter</taxon>
    </lineage>
</organism>
<reference evidence="8 9" key="1">
    <citation type="journal article" date="2016" name="ISME J.">
        <title>Global occurrence and heterogeneity of the Roseobacter-clade species Ruegeria mobilis.</title>
        <authorList>
            <person name="Sonnenschein E."/>
            <person name="Gram L."/>
        </authorList>
    </citation>
    <scope>NUCLEOTIDE SEQUENCE [LARGE SCALE GENOMIC DNA]</scope>
    <source>
        <strain evidence="8 9">F1926</strain>
    </source>
</reference>
<dbReference type="PANTHER" id="PTHR43531">
    <property type="entry name" value="PROTEIN ICFG"/>
    <property type="match status" value="1"/>
</dbReference>
<keyword evidence="1" id="KW-0145">Chemotaxis</keyword>
<evidence type="ECO:0000256" key="3">
    <source>
        <dbReference type="PROSITE-ProRule" id="PRU00284"/>
    </source>
</evidence>
<dbReference type="Pfam" id="PF00672">
    <property type="entry name" value="HAMP"/>
    <property type="match status" value="1"/>
</dbReference>
<evidence type="ECO:0000256" key="4">
    <source>
        <dbReference type="SAM" id="Coils"/>
    </source>
</evidence>
<dbReference type="InterPro" id="IPR003660">
    <property type="entry name" value="HAMP_dom"/>
</dbReference>
<keyword evidence="3" id="KW-0807">Transducer</keyword>
<name>A0A1B1A1X9_9RHOB</name>
<dbReference type="CDD" id="cd11386">
    <property type="entry name" value="MCP_signal"/>
    <property type="match status" value="1"/>
</dbReference>
<dbReference type="CDD" id="cd06225">
    <property type="entry name" value="HAMP"/>
    <property type="match status" value="1"/>
</dbReference>
<dbReference type="GeneID" id="28249660"/>
<evidence type="ECO:0000259" key="6">
    <source>
        <dbReference type="PROSITE" id="PS50111"/>
    </source>
</evidence>
<dbReference type="GO" id="GO:0007165">
    <property type="term" value="P:signal transduction"/>
    <property type="evidence" value="ECO:0007669"/>
    <property type="project" value="UniProtKB-KW"/>
</dbReference>
<evidence type="ECO:0000256" key="1">
    <source>
        <dbReference type="ARBA" id="ARBA00022500"/>
    </source>
</evidence>
<sequence length="664" mass="72064">MLKNHRIRVLGVTLTLCGLVSALFVALTNLWLENTGKQVTAAGKSRYTSYLLADELRQSSDDLTRLARTYVVTGDASYEAQYLDILAIRNGDKERPANYHQIYWDFVAADREVPGGSGVTRPLQDLMREAGFTEEEFDYLVEAQANSDGLVNLEVQAMNAVKGLYPDASGAYTVKGEPDMKLARDLLHSKEYHAFKADIMVPVNKFLNAVEVRFDKQLAALTSEYHRLAVLARIASIVMIAVAACSAWVIFWIMLRPLQQLTRVLERFAGGETIEDVPGAKRHDEYGILARNLEKSIHSSQANRELSKSVLDIALHAQQGDFSRRAEIEMEDAQSQEIAGAVNGLMEQLDASFDEIAFALEKVAAGDLTHEFSSNLEGRFGEVLAHTEAARASLVQIVSRARSGADALTRQCQQLNEAIDQVALRSESNAAALEETTAASMELSNSVRIAADRSNEARIATTSAREGADRAKDFFQEVINAMTGIESSSAEIAKISDLIDDIAFQTNLLALNAGVEAARASEAGRGFAVVANEVRALAQRTSSSAAQISELIKTSGNQILEGSKLAQQAGEAITQIGSEIRNISSLVDAVADEAEQQSTRLSEVSVALTGLDENSQQNTSMVHDTTRTTTDVLNEANLIQQAVASFHISDDAASTRTMRLVSGG</sequence>
<dbReference type="InterPro" id="IPR004089">
    <property type="entry name" value="MCPsignal_dom"/>
</dbReference>
<dbReference type="InterPro" id="IPR051310">
    <property type="entry name" value="MCP_chemotaxis"/>
</dbReference>
<feature type="transmembrane region" description="Helical" evidence="5">
    <location>
        <begin position="230"/>
        <end position="255"/>
    </location>
</feature>
<dbReference type="Gene3D" id="1.10.287.950">
    <property type="entry name" value="Methyl-accepting chemotaxis protein"/>
    <property type="match status" value="1"/>
</dbReference>
<dbReference type="Pfam" id="PF00015">
    <property type="entry name" value="MCPsignal"/>
    <property type="match status" value="1"/>
</dbReference>
<protein>
    <recommendedName>
        <fullName evidence="10">Methyl-accepting chemotaxis protein</fullName>
    </recommendedName>
</protein>
<evidence type="ECO:0008006" key="10">
    <source>
        <dbReference type="Google" id="ProtNLM"/>
    </source>
</evidence>
<evidence type="ECO:0000259" key="7">
    <source>
        <dbReference type="PROSITE" id="PS50885"/>
    </source>
</evidence>
<dbReference type="PROSITE" id="PS50885">
    <property type="entry name" value="HAMP"/>
    <property type="match status" value="1"/>
</dbReference>
<evidence type="ECO:0000313" key="9">
    <source>
        <dbReference type="Proteomes" id="UP000013243"/>
    </source>
</evidence>
<feature type="domain" description="HAMP" evidence="7">
    <location>
        <begin position="252"/>
        <end position="305"/>
    </location>
</feature>
<comment type="similarity">
    <text evidence="2">Belongs to the methyl-accepting chemotaxis (MCP) protein family.</text>
</comment>
<dbReference type="Proteomes" id="UP000013243">
    <property type="component" value="Chromosome"/>
</dbReference>
<feature type="coiled-coil region" evidence="4">
    <location>
        <begin position="398"/>
        <end position="425"/>
    </location>
</feature>
<dbReference type="SUPFAM" id="SSF58104">
    <property type="entry name" value="Methyl-accepting chemotaxis protein (MCP) signaling domain"/>
    <property type="match status" value="1"/>
</dbReference>
<proteinExistence type="inferred from homology"/>
<dbReference type="STRING" id="1265309.K529_007470"/>
<keyword evidence="5" id="KW-0812">Transmembrane</keyword>
<dbReference type="SUPFAM" id="SSF158472">
    <property type="entry name" value="HAMP domain-like"/>
    <property type="match status" value="1"/>
</dbReference>
<dbReference type="SMART" id="SM00283">
    <property type="entry name" value="MA"/>
    <property type="match status" value="1"/>
</dbReference>
<keyword evidence="5" id="KW-0472">Membrane</keyword>
<evidence type="ECO:0000256" key="5">
    <source>
        <dbReference type="SAM" id="Phobius"/>
    </source>
</evidence>
<dbReference type="EMBL" id="CP015230">
    <property type="protein sequence ID" value="ANP40600.1"/>
    <property type="molecule type" value="Genomic_DNA"/>
</dbReference>
<evidence type="ECO:0000256" key="2">
    <source>
        <dbReference type="ARBA" id="ARBA00029447"/>
    </source>
</evidence>